<evidence type="ECO:0000313" key="2">
    <source>
        <dbReference type="EMBL" id="EXJ60963.1"/>
    </source>
</evidence>
<proteinExistence type="predicted"/>
<name>W9VZ73_9EURO</name>
<keyword evidence="1" id="KW-1133">Transmembrane helix</keyword>
<dbReference type="InterPro" id="IPR046580">
    <property type="entry name" value="DUF6640"/>
</dbReference>
<dbReference type="VEuPathDB" id="FungiDB:A1O7_05116"/>
<dbReference type="EMBL" id="AMGW01000003">
    <property type="protein sequence ID" value="EXJ60963.1"/>
    <property type="molecule type" value="Genomic_DNA"/>
</dbReference>
<feature type="transmembrane region" description="Helical" evidence="1">
    <location>
        <begin position="55"/>
        <end position="73"/>
    </location>
</feature>
<keyword evidence="3" id="KW-1185">Reference proteome</keyword>
<keyword evidence="1" id="KW-0472">Membrane</keyword>
<sequence length="171" mass="18427">MSTSTSTTTTSKFTPGRLCLTLVSLNTMLSPYLADWNVTHVKNPNWPPHARFHNGQTMSMGLCLGVLTAYFTWRPAFSITRSSGARAAGADAGDDGTGMTERESVTIAALLGALYWVTALSAILYPGTAWVDPEFGTGAPQVPVFVASAVVSWVGWGLEMRRLGRERAKQK</sequence>
<dbReference type="OrthoDB" id="2819018at2759"/>
<dbReference type="Proteomes" id="UP000019473">
    <property type="component" value="Unassembled WGS sequence"/>
</dbReference>
<feature type="transmembrane region" description="Helical" evidence="1">
    <location>
        <begin position="105"/>
        <end position="126"/>
    </location>
</feature>
<dbReference type="GeneID" id="19179701"/>
<keyword evidence="1" id="KW-0812">Transmembrane</keyword>
<accession>W9VZ73</accession>
<gene>
    <name evidence="2" type="ORF">A1O7_05116</name>
</gene>
<feature type="transmembrane region" description="Helical" evidence="1">
    <location>
        <begin position="138"/>
        <end position="158"/>
    </location>
</feature>
<dbReference type="eggNOG" id="ENOG502SQJK">
    <property type="taxonomic scope" value="Eukaryota"/>
</dbReference>
<dbReference type="RefSeq" id="XP_007757316.1">
    <property type="nucleotide sequence ID" value="XM_007759126.1"/>
</dbReference>
<comment type="caution">
    <text evidence="2">The sequence shown here is derived from an EMBL/GenBank/DDBJ whole genome shotgun (WGS) entry which is preliminary data.</text>
</comment>
<dbReference type="HOGENOM" id="CLU_120565_0_0_1"/>
<evidence type="ECO:0008006" key="4">
    <source>
        <dbReference type="Google" id="ProtNLM"/>
    </source>
</evidence>
<evidence type="ECO:0000313" key="3">
    <source>
        <dbReference type="Proteomes" id="UP000019473"/>
    </source>
</evidence>
<organism evidence="2 3">
    <name type="scientific">Cladophialophora yegresii CBS 114405</name>
    <dbReference type="NCBI Taxonomy" id="1182544"/>
    <lineage>
        <taxon>Eukaryota</taxon>
        <taxon>Fungi</taxon>
        <taxon>Dikarya</taxon>
        <taxon>Ascomycota</taxon>
        <taxon>Pezizomycotina</taxon>
        <taxon>Eurotiomycetes</taxon>
        <taxon>Chaetothyriomycetidae</taxon>
        <taxon>Chaetothyriales</taxon>
        <taxon>Herpotrichiellaceae</taxon>
        <taxon>Cladophialophora</taxon>
    </lineage>
</organism>
<dbReference type="Pfam" id="PF20345">
    <property type="entry name" value="DUF6640"/>
    <property type="match status" value="1"/>
</dbReference>
<evidence type="ECO:0000256" key="1">
    <source>
        <dbReference type="SAM" id="Phobius"/>
    </source>
</evidence>
<protein>
    <recommendedName>
        <fullName evidence="4">Acetyltransferase</fullName>
    </recommendedName>
</protein>
<reference evidence="2 3" key="1">
    <citation type="submission" date="2013-03" db="EMBL/GenBank/DDBJ databases">
        <title>The Genome Sequence of Cladophialophora yegresii CBS 114405.</title>
        <authorList>
            <consortium name="The Broad Institute Genomics Platform"/>
            <person name="Cuomo C."/>
            <person name="de Hoog S."/>
            <person name="Gorbushina A."/>
            <person name="Walker B."/>
            <person name="Young S.K."/>
            <person name="Zeng Q."/>
            <person name="Gargeya S."/>
            <person name="Fitzgerald M."/>
            <person name="Haas B."/>
            <person name="Abouelleil A."/>
            <person name="Allen A.W."/>
            <person name="Alvarado L."/>
            <person name="Arachchi H.M."/>
            <person name="Berlin A.M."/>
            <person name="Chapman S.B."/>
            <person name="Gainer-Dewar J."/>
            <person name="Goldberg J."/>
            <person name="Griggs A."/>
            <person name="Gujja S."/>
            <person name="Hansen M."/>
            <person name="Howarth C."/>
            <person name="Imamovic A."/>
            <person name="Ireland A."/>
            <person name="Larimer J."/>
            <person name="McCowan C."/>
            <person name="Murphy C."/>
            <person name="Pearson M."/>
            <person name="Poon T.W."/>
            <person name="Priest M."/>
            <person name="Roberts A."/>
            <person name="Saif S."/>
            <person name="Shea T."/>
            <person name="Sisk P."/>
            <person name="Sykes S."/>
            <person name="Wortman J."/>
            <person name="Nusbaum C."/>
            <person name="Birren B."/>
        </authorList>
    </citation>
    <scope>NUCLEOTIDE SEQUENCE [LARGE SCALE GENOMIC DNA]</scope>
    <source>
        <strain evidence="2 3">CBS 114405</strain>
    </source>
</reference>
<dbReference type="STRING" id="1182544.W9VZ73"/>
<dbReference type="AlphaFoldDB" id="W9VZ73"/>